<dbReference type="InterPro" id="IPR029058">
    <property type="entry name" value="AB_hydrolase_fold"/>
</dbReference>
<dbReference type="Proteomes" id="UP001058003">
    <property type="component" value="Chromosome"/>
</dbReference>
<dbReference type="OrthoDB" id="3771266at2"/>
<sequence length="264" mass="27889">MELSHEGGRIAYDDSGTAGPLLLCVPGMGVTRASYAPMGALFAAAGYRVVTMDLRGHGGSDAVWADYSPEAIGRDIVALLRHLDAGPAVLFTNSYTGASAVWVAAEAPELLRAVVLSDPFARVMPKPNALMRAAIWAVGRSRPLWMMYWASLYKSQKPPTFARERRALSANLAEPGRMAALRAMFGADVSVCEARLGEVRTPALVLMGAKDPDFPDPAAEARLVAGRVGGTVAMIDGAGHYPHSEFPAETAAAVFAFLGHHAVA</sequence>
<accession>A0A9Q9IPN6</accession>
<proteinExistence type="predicted"/>
<dbReference type="InterPro" id="IPR000073">
    <property type="entry name" value="AB_hydrolase_1"/>
</dbReference>
<dbReference type="PRINTS" id="PR00412">
    <property type="entry name" value="EPOXHYDRLASE"/>
</dbReference>
<dbReference type="Pfam" id="PF12697">
    <property type="entry name" value="Abhydrolase_6"/>
    <property type="match status" value="1"/>
</dbReference>
<feature type="domain" description="AB hydrolase-1" evidence="1">
    <location>
        <begin position="22"/>
        <end position="253"/>
    </location>
</feature>
<dbReference type="SUPFAM" id="SSF53474">
    <property type="entry name" value="alpha/beta-Hydrolases"/>
    <property type="match status" value="1"/>
</dbReference>
<dbReference type="Gene3D" id="3.40.50.1820">
    <property type="entry name" value="alpha/beta hydrolase"/>
    <property type="match status" value="1"/>
</dbReference>
<protein>
    <submittedName>
        <fullName evidence="2">Alpha/beta hydrolase</fullName>
    </submittedName>
</protein>
<dbReference type="AlphaFoldDB" id="A0A9Q9IPN6"/>
<evidence type="ECO:0000313" key="3">
    <source>
        <dbReference type="Proteomes" id="UP001058003"/>
    </source>
</evidence>
<dbReference type="GO" id="GO:0016787">
    <property type="term" value="F:hydrolase activity"/>
    <property type="evidence" value="ECO:0007669"/>
    <property type="project" value="UniProtKB-KW"/>
</dbReference>
<dbReference type="PANTHER" id="PTHR46438">
    <property type="entry name" value="ALPHA/BETA-HYDROLASES SUPERFAMILY PROTEIN"/>
    <property type="match status" value="1"/>
</dbReference>
<evidence type="ECO:0000259" key="1">
    <source>
        <dbReference type="Pfam" id="PF12697"/>
    </source>
</evidence>
<gene>
    <name evidence="2" type="ORF">Daura_11620</name>
</gene>
<name>A0A9Q9IPN6_9ACTN</name>
<dbReference type="RefSeq" id="WP_052387187.1">
    <property type="nucleotide sequence ID" value="NZ_CP073767.1"/>
</dbReference>
<organism evidence="2 3">
    <name type="scientific">Dactylosporangium aurantiacum</name>
    <dbReference type="NCBI Taxonomy" id="35754"/>
    <lineage>
        <taxon>Bacteria</taxon>
        <taxon>Bacillati</taxon>
        <taxon>Actinomycetota</taxon>
        <taxon>Actinomycetes</taxon>
        <taxon>Micromonosporales</taxon>
        <taxon>Micromonosporaceae</taxon>
        <taxon>Dactylosporangium</taxon>
    </lineage>
</organism>
<reference evidence="2" key="1">
    <citation type="submission" date="2021-04" db="EMBL/GenBank/DDBJ databases">
        <title>Dactylosporangium aurantiacum NRRL B-8018 full assembly.</title>
        <authorList>
            <person name="Hartkoorn R.C."/>
            <person name="Beaudoing E."/>
            <person name="Hot D."/>
        </authorList>
    </citation>
    <scope>NUCLEOTIDE SEQUENCE</scope>
    <source>
        <strain evidence="2">NRRL B-8018</strain>
    </source>
</reference>
<keyword evidence="2" id="KW-0378">Hydrolase</keyword>
<dbReference type="InterPro" id="IPR000639">
    <property type="entry name" value="Epox_hydrolase-like"/>
</dbReference>
<evidence type="ECO:0000313" key="2">
    <source>
        <dbReference type="EMBL" id="UWZ56758.1"/>
    </source>
</evidence>
<dbReference type="PRINTS" id="PR00111">
    <property type="entry name" value="ABHYDROLASE"/>
</dbReference>
<dbReference type="EMBL" id="CP073767">
    <property type="protein sequence ID" value="UWZ56758.1"/>
    <property type="molecule type" value="Genomic_DNA"/>
</dbReference>
<keyword evidence="3" id="KW-1185">Reference proteome</keyword>
<dbReference type="KEGG" id="daur:Daura_11620"/>